<dbReference type="EMBL" id="CZKB01000025">
    <property type="protein sequence ID" value="CUR61787.1"/>
    <property type="molecule type" value="Genomic_DNA"/>
</dbReference>
<reference evidence="2" key="1">
    <citation type="submission" date="2015-08" db="EMBL/GenBank/DDBJ databases">
        <authorList>
            <person name="Babu N.S."/>
            <person name="Beckwith C.J."/>
            <person name="Beseler K.G."/>
            <person name="Brison A."/>
            <person name="Carone J.V."/>
            <person name="Caskin T.P."/>
            <person name="Diamond M."/>
            <person name="Durham M.E."/>
            <person name="Foxe J.M."/>
            <person name="Go M."/>
            <person name="Henderson B.A."/>
            <person name="Jones I.B."/>
            <person name="McGettigan J.A."/>
            <person name="Micheletti S.J."/>
            <person name="Nasrallah M.E."/>
            <person name="Ortiz D."/>
            <person name="Piller C.R."/>
            <person name="Privatt S.R."/>
            <person name="Schneider S.L."/>
            <person name="Sharp S."/>
            <person name="Smith T.C."/>
            <person name="Stanton J.D."/>
            <person name="Ullery H.E."/>
            <person name="Wilson R.J."/>
            <person name="Serrano M.G."/>
            <person name="Buck G."/>
            <person name="Lee V."/>
            <person name="Wang Y."/>
            <person name="Carvalho R."/>
            <person name="Voegtly L."/>
            <person name="Shi R."/>
            <person name="Duckworth R."/>
            <person name="Johnson A."/>
            <person name="Loviza R."/>
            <person name="Walstead R."/>
            <person name="Shah Z."/>
            <person name="Kiflezghi M."/>
            <person name="Wade K."/>
            <person name="Ball S.L."/>
            <person name="Bradley K.W."/>
            <person name="Asai D.J."/>
            <person name="Bowman C.A."/>
            <person name="Russell D.A."/>
            <person name="Pope W.H."/>
            <person name="Jacobs-Sera D."/>
            <person name="Hendrix R.W."/>
            <person name="Hatfull G.F."/>
        </authorList>
    </citation>
    <scope>NUCLEOTIDE SEQUENCE</scope>
</reference>
<name>A0A2P2CIN0_9ZZZZ</name>
<proteinExistence type="predicted"/>
<dbReference type="SUPFAM" id="SSF69255">
    <property type="entry name" value="gp5 N-terminal domain-like"/>
    <property type="match status" value="1"/>
</dbReference>
<evidence type="ECO:0000259" key="1">
    <source>
        <dbReference type="Pfam" id="PF04717"/>
    </source>
</evidence>
<accession>A0A2P2CIN0</accession>
<dbReference type="SUPFAM" id="SSF69349">
    <property type="entry name" value="Phage fibre proteins"/>
    <property type="match status" value="1"/>
</dbReference>
<dbReference type="Pfam" id="PF04717">
    <property type="entry name" value="Phage_base_V"/>
    <property type="match status" value="1"/>
</dbReference>
<feature type="domain" description="Gp5/Type VI secretion system Vgr protein OB-fold" evidence="1">
    <location>
        <begin position="23"/>
        <end position="95"/>
    </location>
</feature>
<dbReference type="Gene3D" id="2.40.50.230">
    <property type="entry name" value="Gp5 N-terminal domain"/>
    <property type="match status" value="1"/>
</dbReference>
<dbReference type="InterPro" id="IPR037026">
    <property type="entry name" value="Vgr_OB-fold_dom_sf"/>
</dbReference>
<dbReference type="InterPro" id="IPR006531">
    <property type="entry name" value="Gp5/Vgr_OB"/>
</dbReference>
<gene>
    <name evidence="2" type="ORF">NOCA150087</name>
</gene>
<sequence>MALFDFMEGPEARETDSRRLGLVRGEVSENFDLTMQGRVRVKIPTIPDIEPWASVCTPFAGDGYGLWCMPQVGDIVLVAFENGDLSWPVVVGSVWDSSNTPPVDLPTDAINKRVLKTPNGHELSFDDMTQEITLTHLAGHTLTMTSTEISIELAQGVGKLTLSLPGKAELTGQVSVEVSSTSTSVTGDATLDLSGATTTLKADATCRVSGGLVTIN</sequence>
<protein>
    <submittedName>
        <fullName evidence="2">Putative Phage tail spike protein</fullName>
    </submittedName>
</protein>
<dbReference type="AlphaFoldDB" id="A0A2P2CIN0"/>
<organism evidence="2">
    <name type="scientific">metagenome</name>
    <dbReference type="NCBI Taxonomy" id="256318"/>
    <lineage>
        <taxon>unclassified sequences</taxon>
        <taxon>metagenomes</taxon>
    </lineage>
</organism>
<evidence type="ECO:0000313" key="2">
    <source>
        <dbReference type="EMBL" id="CUR61787.1"/>
    </source>
</evidence>